<name>A0A1V9FEN8_9BACT</name>
<reference evidence="4 5" key="1">
    <citation type="submission" date="2016-03" db="EMBL/GenBank/DDBJ databases">
        <title>Niastella vici sp. nov., isolated from farmland soil.</title>
        <authorList>
            <person name="Chen L."/>
            <person name="Wang D."/>
            <person name="Yang S."/>
            <person name="Wang G."/>
        </authorList>
    </citation>
    <scope>NUCLEOTIDE SEQUENCE [LARGE SCALE GENOMIC DNA]</scope>
    <source>
        <strain evidence="4 5">DJ57</strain>
    </source>
</reference>
<evidence type="ECO:0000256" key="2">
    <source>
        <dbReference type="ARBA" id="ARBA00022679"/>
    </source>
</evidence>
<protein>
    <submittedName>
        <fullName evidence="4">Glycosidase</fullName>
    </submittedName>
</protein>
<accession>A0A1V9FEN8</accession>
<dbReference type="OrthoDB" id="9775877at2"/>
<keyword evidence="2" id="KW-0808">Transferase</keyword>
<dbReference type="STRING" id="1703345.A3860_09620"/>
<evidence type="ECO:0000256" key="3">
    <source>
        <dbReference type="ARBA" id="ARBA00024356"/>
    </source>
</evidence>
<organism evidence="4 5">
    <name type="scientific">Niastella vici</name>
    <dbReference type="NCBI Taxonomy" id="1703345"/>
    <lineage>
        <taxon>Bacteria</taxon>
        <taxon>Pseudomonadati</taxon>
        <taxon>Bacteroidota</taxon>
        <taxon>Chitinophagia</taxon>
        <taxon>Chitinophagales</taxon>
        <taxon>Chitinophagaceae</taxon>
        <taxon>Niastella</taxon>
    </lineage>
</organism>
<evidence type="ECO:0000256" key="1">
    <source>
        <dbReference type="ARBA" id="ARBA00022676"/>
    </source>
</evidence>
<evidence type="ECO:0000313" key="4">
    <source>
        <dbReference type="EMBL" id="OQP56833.1"/>
    </source>
</evidence>
<dbReference type="PANTHER" id="PTHR34106:SF4">
    <property type="entry name" value="BLL5143 PROTEIN"/>
    <property type="match status" value="1"/>
</dbReference>
<dbReference type="RefSeq" id="WP_081155796.1">
    <property type="nucleotide sequence ID" value="NZ_LVYD01000124.1"/>
</dbReference>
<dbReference type="SUPFAM" id="SSF75005">
    <property type="entry name" value="Arabinanase/levansucrase/invertase"/>
    <property type="match status" value="1"/>
</dbReference>
<comment type="similarity">
    <text evidence="3">Belongs to the glycosyl hydrolase 130 family.</text>
</comment>
<proteinExistence type="inferred from homology"/>
<keyword evidence="1" id="KW-0328">Glycosyltransferase</keyword>
<evidence type="ECO:0000313" key="5">
    <source>
        <dbReference type="Proteomes" id="UP000192796"/>
    </source>
</evidence>
<dbReference type="EMBL" id="LVYD01000124">
    <property type="protein sequence ID" value="OQP56833.1"/>
    <property type="molecule type" value="Genomic_DNA"/>
</dbReference>
<dbReference type="Gene3D" id="2.115.10.20">
    <property type="entry name" value="Glycosyl hydrolase domain, family 43"/>
    <property type="match status" value="1"/>
</dbReference>
<dbReference type="InterPro" id="IPR023296">
    <property type="entry name" value="Glyco_hydro_beta-prop_sf"/>
</dbReference>
<dbReference type="AlphaFoldDB" id="A0A1V9FEN8"/>
<dbReference type="GO" id="GO:0016798">
    <property type="term" value="F:hydrolase activity, acting on glycosyl bonds"/>
    <property type="evidence" value="ECO:0007669"/>
    <property type="project" value="UniProtKB-KW"/>
</dbReference>
<keyword evidence="4" id="KW-0378">Hydrolase</keyword>
<gene>
    <name evidence="4" type="ORF">A3860_09620</name>
</gene>
<keyword evidence="5" id="KW-1185">Reference proteome</keyword>
<dbReference type="Pfam" id="PF04041">
    <property type="entry name" value="Glyco_hydro_130"/>
    <property type="match status" value="1"/>
</dbReference>
<sequence length="492" mass="55841">MKPPVKRISVRLNPDVRKVIPRFFNTGDERARALINRIMLLPDKQVSELLLQVLTEFRKRYNNIRVVFEKHFELVKHLLPDKERLTLPNDKKLLIGSYFTMEYSLEHAALFNPSIVEDPDQSGTAAGEKNVIVSFRATGEGHISSLVFKRAKLDKNSNIHFEPSGKYMSQGRITQQKRNNKKAFEELLSHSILPAEIRAGILSQLPDTFSYKEIESILKTALQQVQTGMAKNKIKYEILSMVNTGYEVHFLPESLLSERVIFPVTFTEKNGIEDARFMKFTAEDGSGTYMATYTAYDGSFILPHLIETKDFLHFKMSPLHGKAAINKNLALFPRKINGQYAMISRIDGVNNYIMFSDDLYLWETATLLQQPVYPWEFVQIGNAGSPIETERGWLVITHGVGPMRKYCLGASLFDLNDPSKELGRLKEPLLMPDEDEWHGYVPNVVYSCGTIIHQENLFIPYAVSDYATSFAAVPLNALLDAISNTGSSFLES</sequence>
<dbReference type="CDD" id="cd18613">
    <property type="entry name" value="GH130"/>
    <property type="match status" value="1"/>
</dbReference>
<keyword evidence="4" id="KW-0326">Glycosidase</keyword>
<dbReference type="InterPro" id="IPR007184">
    <property type="entry name" value="Mannoside_phosphorylase"/>
</dbReference>
<dbReference type="Proteomes" id="UP000192796">
    <property type="component" value="Unassembled WGS sequence"/>
</dbReference>
<comment type="caution">
    <text evidence="4">The sequence shown here is derived from an EMBL/GenBank/DDBJ whole genome shotgun (WGS) entry which is preliminary data.</text>
</comment>
<dbReference type="GO" id="GO:0016757">
    <property type="term" value="F:glycosyltransferase activity"/>
    <property type="evidence" value="ECO:0007669"/>
    <property type="project" value="UniProtKB-KW"/>
</dbReference>
<dbReference type="PANTHER" id="PTHR34106">
    <property type="entry name" value="GLYCOSIDASE"/>
    <property type="match status" value="1"/>
</dbReference>